<dbReference type="AlphaFoldDB" id="A0A518D3V0"/>
<feature type="region of interest" description="Disordered" evidence="1">
    <location>
        <begin position="250"/>
        <end position="275"/>
    </location>
</feature>
<name>A0A518D3V0_9BACT</name>
<keyword evidence="3" id="KW-1185">Reference proteome</keyword>
<feature type="compositionally biased region" description="Basic and acidic residues" evidence="1">
    <location>
        <begin position="1"/>
        <end position="11"/>
    </location>
</feature>
<evidence type="ECO:0000313" key="2">
    <source>
        <dbReference type="EMBL" id="QDU86155.1"/>
    </source>
</evidence>
<sequence length="423" mass="43083">MTNRELEERRPQGRSWARSIDGGDHGSRTFGALALAAALAATGLVGCGPSNSPRTVPVGESRPFVGDGVDAGVSEGERFGFGTNPGAAMGATAGSAGGVTSGVAPTAFDYDLPEGWTTRATTSMRVVNLVVARDPRAECSLVLLGGDGGGLKANVDRWRGQMGLAPMSAVEFAALDHAPLLGQDAVRIDFAGAYSGMGGEAMSGYRMLGLIAVSPGGSAFLKFTGPADVVGAEVEAFYALGASLRPAGTAATGAAPSADATAADTATPGGTVPAGTREVGETLSWIAPASWKRGGPRMMREVTFTTDASGATECYISSLGGDGGGIRSNFDRWRGQMGAEPLNDLEVAELPRIDSLGTQAILIEISGSFTGMGGEQVQDALMLGAVIALDDRTIFVKLIGPAASAAAERENFRAFLASLETVD</sequence>
<protein>
    <submittedName>
        <fullName evidence="2">Uncharacterized protein</fullName>
    </submittedName>
</protein>
<dbReference type="EMBL" id="CP036290">
    <property type="protein sequence ID" value="QDU86155.1"/>
    <property type="molecule type" value="Genomic_DNA"/>
</dbReference>
<gene>
    <name evidence="2" type="ORF">Pla163_33040</name>
</gene>
<reference evidence="2 3" key="1">
    <citation type="submission" date="2019-02" db="EMBL/GenBank/DDBJ databases">
        <title>Deep-cultivation of Planctomycetes and their phenomic and genomic characterization uncovers novel biology.</title>
        <authorList>
            <person name="Wiegand S."/>
            <person name="Jogler M."/>
            <person name="Boedeker C."/>
            <person name="Pinto D."/>
            <person name="Vollmers J."/>
            <person name="Rivas-Marin E."/>
            <person name="Kohn T."/>
            <person name="Peeters S.H."/>
            <person name="Heuer A."/>
            <person name="Rast P."/>
            <person name="Oberbeckmann S."/>
            <person name="Bunk B."/>
            <person name="Jeske O."/>
            <person name="Meyerdierks A."/>
            <person name="Storesund J.E."/>
            <person name="Kallscheuer N."/>
            <person name="Luecker S."/>
            <person name="Lage O.M."/>
            <person name="Pohl T."/>
            <person name="Merkel B.J."/>
            <person name="Hornburger P."/>
            <person name="Mueller R.-W."/>
            <person name="Bruemmer F."/>
            <person name="Labrenz M."/>
            <person name="Spormann A.M."/>
            <person name="Op den Camp H."/>
            <person name="Overmann J."/>
            <person name="Amann R."/>
            <person name="Jetten M.S.M."/>
            <person name="Mascher T."/>
            <person name="Medema M.H."/>
            <person name="Devos D.P."/>
            <person name="Kaster A.-K."/>
            <person name="Ovreas L."/>
            <person name="Rohde M."/>
            <person name="Galperin M.Y."/>
            <person name="Jogler C."/>
        </authorList>
    </citation>
    <scope>NUCLEOTIDE SEQUENCE [LARGE SCALE GENOMIC DNA]</scope>
    <source>
        <strain evidence="2 3">Pla163</strain>
    </source>
</reference>
<dbReference type="Proteomes" id="UP000319342">
    <property type="component" value="Chromosome"/>
</dbReference>
<proteinExistence type="predicted"/>
<organism evidence="2 3">
    <name type="scientific">Rohdeia mirabilis</name>
    <dbReference type="NCBI Taxonomy" id="2528008"/>
    <lineage>
        <taxon>Bacteria</taxon>
        <taxon>Pseudomonadati</taxon>
        <taxon>Planctomycetota</taxon>
        <taxon>Planctomycetia</taxon>
        <taxon>Planctomycetia incertae sedis</taxon>
        <taxon>Rohdeia</taxon>
    </lineage>
</organism>
<evidence type="ECO:0000313" key="3">
    <source>
        <dbReference type="Proteomes" id="UP000319342"/>
    </source>
</evidence>
<dbReference type="RefSeq" id="WP_419186036.1">
    <property type="nucleotide sequence ID" value="NZ_CP036290.1"/>
</dbReference>
<accession>A0A518D3V0</accession>
<feature type="region of interest" description="Disordered" evidence="1">
    <location>
        <begin position="1"/>
        <end position="22"/>
    </location>
</feature>
<evidence type="ECO:0000256" key="1">
    <source>
        <dbReference type="SAM" id="MobiDB-lite"/>
    </source>
</evidence>